<sequence>MFHRFPSQRDIIIWRNNGAAMERNPCLCCLLIRARPIRYSIGTSKAVRNRAFAGPSNNLFGRIIALWLQDIESVRFPINNFGRSDWIIPSDNIKCATQMLMPRSI</sequence>
<dbReference type="EMBL" id="BGPR01038447">
    <property type="protein sequence ID" value="GBO14290.1"/>
    <property type="molecule type" value="Genomic_DNA"/>
</dbReference>
<proteinExistence type="predicted"/>
<name>A0A4Y2URV5_ARAVE</name>
<accession>A0A4Y2URV5</accession>
<dbReference type="Proteomes" id="UP000499080">
    <property type="component" value="Unassembled WGS sequence"/>
</dbReference>
<keyword evidence="2" id="KW-1185">Reference proteome</keyword>
<organism evidence="1 2">
    <name type="scientific">Araneus ventricosus</name>
    <name type="common">Orbweaver spider</name>
    <name type="synonym">Epeira ventricosa</name>
    <dbReference type="NCBI Taxonomy" id="182803"/>
    <lineage>
        <taxon>Eukaryota</taxon>
        <taxon>Metazoa</taxon>
        <taxon>Ecdysozoa</taxon>
        <taxon>Arthropoda</taxon>
        <taxon>Chelicerata</taxon>
        <taxon>Arachnida</taxon>
        <taxon>Araneae</taxon>
        <taxon>Araneomorphae</taxon>
        <taxon>Entelegynae</taxon>
        <taxon>Araneoidea</taxon>
        <taxon>Araneidae</taxon>
        <taxon>Araneus</taxon>
    </lineage>
</organism>
<comment type="caution">
    <text evidence="1">The sequence shown here is derived from an EMBL/GenBank/DDBJ whole genome shotgun (WGS) entry which is preliminary data.</text>
</comment>
<evidence type="ECO:0000313" key="2">
    <source>
        <dbReference type="Proteomes" id="UP000499080"/>
    </source>
</evidence>
<dbReference type="OrthoDB" id="10560725at2759"/>
<protein>
    <submittedName>
        <fullName evidence="1">Uncharacterized protein</fullName>
    </submittedName>
</protein>
<reference evidence="1 2" key="1">
    <citation type="journal article" date="2019" name="Sci. Rep.">
        <title>Orb-weaving spider Araneus ventricosus genome elucidates the spidroin gene catalogue.</title>
        <authorList>
            <person name="Kono N."/>
            <person name="Nakamura H."/>
            <person name="Ohtoshi R."/>
            <person name="Moran D.A.P."/>
            <person name="Shinohara A."/>
            <person name="Yoshida Y."/>
            <person name="Fujiwara M."/>
            <person name="Mori M."/>
            <person name="Tomita M."/>
            <person name="Arakawa K."/>
        </authorList>
    </citation>
    <scope>NUCLEOTIDE SEQUENCE [LARGE SCALE GENOMIC DNA]</scope>
</reference>
<evidence type="ECO:0000313" key="1">
    <source>
        <dbReference type="EMBL" id="GBO14290.1"/>
    </source>
</evidence>
<dbReference type="AlphaFoldDB" id="A0A4Y2URV5"/>
<gene>
    <name evidence="1" type="ORF">AVEN_132790_1</name>
</gene>